<feature type="coiled-coil region" evidence="7">
    <location>
        <begin position="359"/>
        <end position="386"/>
    </location>
</feature>
<evidence type="ECO:0008006" key="16">
    <source>
        <dbReference type="Google" id="ProtNLM"/>
    </source>
</evidence>
<dbReference type="AlphaFoldDB" id="A0A0A1TB70"/>
<dbReference type="InterPro" id="IPR045122">
    <property type="entry name" value="Csc1-like"/>
</dbReference>
<dbReference type="Pfam" id="PF02714">
    <property type="entry name" value="RSN1_7TM"/>
    <property type="match status" value="1"/>
</dbReference>
<name>A0A0A1TB70_9HYPO</name>
<evidence type="ECO:0000256" key="4">
    <source>
        <dbReference type="ARBA" id="ARBA00022692"/>
    </source>
</evidence>
<feature type="region of interest" description="Disordered" evidence="8">
    <location>
        <begin position="843"/>
        <end position="884"/>
    </location>
</feature>
<dbReference type="HOGENOM" id="CLU_002458_2_1_1"/>
<dbReference type="Proteomes" id="UP000039046">
    <property type="component" value="Unassembled WGS sequence"/>
</dbReference>
<feature type="compositionally biased region" description="Acidic residues" evidence="8">
    <location>
        <begin position="929"/>
        <end position="938"/>
    </location>
</feature>
<evidence type="ECO:0000256" key="6">
    <source>
        <dbReference type="ARBA" id="ARBA00023136"/>
    </source>
</evidence>
<feature type="transmembrane region" description="Helical" evidence="9">
    <location>
        <begin position="612"/>
        <end position="637"/>
    </location>
</feature>
<organism evidence="14 15">
    <name type="scientific">[Torrubiella] hemipterigena</name>
    <dbReference type="NCBI Taxonomy" id="1531966"/>
    <lineage>
        <taxon>Eukaryota</taxon>
        <taxon>Fungi</taxon>
        <taxon>Dikarya</taxon>
        <taxon>Ascomycota</taxon>
        <taxon>Pezizomycotina</taxon>
        <taxon>Sordariomycetes</taxon>
        <taxon>Hypocreomycetidae</taxon>
        <taxon>Hypocreales</taxon>
        <taxon>Clavicipitaceae</taxon>
        <taxon>Clavicipitaceae incertae sedis</taxon>
        <taxon>'Torrubiella' clade</taxon>
    </lineage>
</organism>
<dbReference type="InterPro" id="IPR032880">
    <property type="entry name" value="CSC1/OSCA1-like_N"/>
</dbReference>
<feature type="domain" description="10TM putative phosphate transporter extracellular tail" evidence="11">
    <location>
        <begin position="1006"/>
        <end position="1096"/>
    </location>
</feature>
<feature type="transmembrane region" description="Helical" evidence="9">
    <location>
        <begin position="658"/>
        <end position="681"/>
    </location>
</feature>
<keyword evidence="3" id="KW-0813">Transport</keyword>
<comment type="subcellular location">
    <subcellularLocation>
        <location evidence="1">Membrane</location>
        <topology evidence="1">Multi-pass membrane protein</topology>
    </subcellularLocation>
</comment>
<protein>
    <recommendedName>
        <fullName evidence="16">DUF221 domain-containing protein</fullName>
    </recommendedName>
</protein>
<feature type="transmembrane region" description="Helical" evidence="9">
    <location>
        <begin position="182"/>
        <end position="201"/>
    </location>
</feature>
<feature type="compositionally biased region" description="Polar residues" evidence="8">
    <location>
        <begin position="851"/>
        <end position="875"/>
    </location>
</feature>
<dbReference type="Pfam" id="PF14703">
    <property type="entry name" value="PHM7_cyt"/>
    <property type="match status" value="1"/>
</dbReference>
<evidence type="ECO:0000313" key="14">
    <source>
        <dbReference type="EMBL" id="CEJ94281.1"/>
    </source>
</evidence>
<evidence type="ECO:0000259" key="11">
    <source>
        <dbReference type="Pfam" id="PF12621"/>
    </source>
</evidence>
<dbReference type="InterPro" id="IPR003864">
    <property type="entry name" value="CSC1/OSCA1-like_7TM"/>
</dbReference>
<evidence type="ECO:0000256" key="8">
    <source>
        <dbReference type="SAM" id="MobiDB-lite"/>
    </source>
</evidence>
<dbReference type="OrthoDB" id="1076608at2759"/>
<evidence type="ECO:0000256" key="1">
    <source>
        <dbReference type="ARBA" id="ARBA00004141"/>
    </source>
</evidence>
<feature type="transmembrane region" description="Helical" evidence="9">
    <location>
        <begin position="793"/>
        <end position="810"/>
    </location>
</feature>
<feature type="transmembrane region" description="Helical" evidence="9">
    <location>
        <begin position="764"/>
        <end position="787"/>
    </location>
</feature>
<dbReference type="InterPro" id="IPR022257">
    <property type="entry name" value="PHM7_ext"/>
</dbReference>
<keyword evidence="6 9" id="KW-0472">Membrane</keyword>
<sequence>MDAAAAVQWLAARQLNLTKHLDLNNDPRTGSGRSDANQTGTISSMNNKTASLVKLGTTFIPISVTLVVCTIIFIILRPRLKRVYAPRCIPALRFPETPTPELPNGIFNWLVPFFKTPDAAVLHHSTIDGFFFLRYLKVLRNIFLVGCIVIWPTLFAVNATGGNGVSQLDLITIGNVAESQRFYAHLFIGWLFFGFVLYTIVRECIYYVNLRQAYLSSPNFAKRPSSRTMLITCVPERYLDEHRLRKLYGDSAKRVFIPRTTKALAKVVEEREQTAKRLEDAHIALIIKANAARKRFFKKHPDYPGDKLPPPLKKKKQKDNSTADSGDEDLERGEGTSNDEQFERGGQIHIDIPNPELELENLQVLEDAAENAAVKKKNQVHILEEEMDYVHPYGLNPDLPDLRGSVAAQWVAAEDRPHHRPIGNFLRRVDTIRWTRKRLQELNLQIFKMRRVVRRGDTGSTPAAFIEFDSQESAQAAHQILAHHRPLQMSTKLLGIRPDEIVWSSLRMPWWERIMRKTGVFALIVAAIIFWALPTAFIGFVSNITNLISLVPFLKVLLLIPAPIMQFIQGFTPPLALTLWMSLVPYMLRFCGRASGLPSTIMVELFTQNNYFAFQVVQVFLVTTLTSAASAALTDVIKNPFGAKDLLAQNLPAASNFYLSYILIQCLLSGAVGILQIFGFLRHVILVKFTNNPRTRYKNWRQLKVPKWGALFPVYSNMGVIALSYACIAPLILVFAAGGLAFTHMIWRYNLIYVCDATHDSKGLFYPNALLHLIVGLYLAEVCLIGLFALKGAIVPVVGMVLFLLFTLVVHQSLSDSLKPLLVNLPQTLAVEGEYQEEDLKKEKLEDDASTEATAVASQGTANDYYDTNQTFGDENTQETDPEATPVVGSANSYYDESQTFGEENFNNSEVLHGEQTPRHRLGHHRFEEEEDKEEEQSDEHTVVNERALEGSSAIRSAATDWLKASAKDKVSMAIESSGIKTALTRAAAFVGIKPGQGPPSFLAKWLHPEEYEDFVALARLIPPEFAAPQPHLVDGDYKYCDYTPPDLWAPKPILWIPQDEAHVSKQEVAQTRAYTPIFDRGATLDKDGRVIVHFEAAPFEDLRVKV</sequence>
<evidence type="ECO:0000256" key="3">
    <source>
        <dbReference type="ARBA" id="ARBA00022448"/>
    </source>
</evidence>
<feature type="region of interest" description="Disordered" evidence="8">
    <location>
        <begin position="915"/>
        <end position="943"/>
    </location>
</feature>
<evidence type="ECO:0000259" key="12">
    <source>
        <dbReference type="Pfam" id="PF13967"/>
    </source>
</evidence>
<evidence type="ECO:0000259" key="10">
    <source>
        <dbReference type="Pfam" id="PF02714"/>
    </source>
</evidence>
<dbReference type="GO" id="GO:0005227">
    <property type="term" value="F:calcium-activated cation channel activity"/>
    <property type="evidence" value="ECO:0007669"/>
    <property type="project" value="InterPro"/>
</dbReference>
<dbReference type="Pfam" id="PF12621">
    <property type="entry name" value="PHM7_ext"/>
    <property type="match status" value="1"/>
</dbReference>
<keyword evidence="5 9" id="KW-1133">Transmembrane helix</keyword>
<dbReference type="PANTHER" id="PTHR13018">
    <property type="entry name" value="PROBABLE MEMBRANE PROTEIN DUF221-RELATED"/>
    <property type="match status" value="1"/>
</dbReference>
<feature type="region of interest" description="Disordered" evidence="8">
    <location>
        <begin position="22"/>
        <end position="41"/>
    </location>
</feature>
<reference evidence="14 15" key="1">
    <citation type="journal article" date="2015" name="Genome Announc.">
        <title>Draft Genome Sequence and Gene Annotation of the Entomopathogenic Fungus Verticillium hemipterigenum.</title>
        <authorList>
            <person name="Horn F."/>
            <person name="Habel A."/>
            <person name="Scharf D.H."/>
            <person name="Dworschak J."/>
            <person name="Brakhage A.A."/>
            <person name="Guthke R."/>
            <person name="Hertweck C."/>
            <person name="Linde J."/>
        </authorList>
    </citation>
    <scope>NUCLEOTIDE SEQUENCE [LARGE SCALE GENOMIC DNA]</scope>
</reference>
<evidence type="ECO:0000259" key="13">
    <source>
        <dbReference type="Pfam" id="PF14703"/>
    </source>
</evidence>
<dbReference type="EMBL" id="CDHN01000006">
    <property type="protein sequence ID" value="CEJ94281.1"/>
    <property type="molecule type" value="Genomic_DNA"/>
</dbReference>
<dbReference type="GO" id="GO:0005886">
    <property type="term" value="C:plasma membrane"/>
    <property type="evidence" value="ECO:0007669"/>
    <property type="project" value="TreeGrafter"/>
</dbReference>
<comment type="similarity">
    <text evidence="2">Belongs to the CSC1 (TC 1.A.17) family.</text>
</comment>
<evidence type="ECO:0000256" key="7">
    <source>
        <dbReference type="SAM" id="Coils"/>
    </source>
</evidence>
<feature type="transmembrane region" description="Helical" evidence="9">
    <location>
        <begin position="142"/>
        <end position="162"/>
    </location>
</feature>
<proteinExistence type="inferred from homology"/>
<accession>A0A0A1TB70</accession>
<evidence type="ECO:0000256" key="9">
    <source>
        <dbReference type="SAM" id="Phobius"/>
    </source>
</evidence>
<feature type="compositionally biased region" description="Polar residues" evidence="8">
    <location>
        <begin position="26"/>
        <end position="41"/>
    </location>
</feature>
<keyword evidence="7" id="KW-0175">Coiled coil</keyword>
<dbReference type="PANTHER" id="PTHR13018:SF53">
    <property type="entry name" value="DUF221 DOMAIN PROTEIN"/>
    <property type="match status" value="1"/>
</dbReference>
<evidence type="ECO:0000256" key="2">
    <source>
        <dbReference type="ARBA" id="ARBA00007779"/>
    </source>
</evidence>
<feature type="region of interest" description="Disordered" evidence="8">
    <location>
        <begin position="299"/>
        <end position="348"/>
    </location>
</feature>
<keyword evidence="4 9" id="KW-0812">Transmembrane</keyword>
<feature type="domain" description="CSC1/OSCA1-like cytosolic" evidence="13">
    <location>
        <begin position="226"/>
        <end position="504"/>
    </location>
</feature>
<evidence type="ECO:0000256" key="5">
    <source>
        <dbReference type="ARBA" id="ARBA00022989"/>
    </source>
</evidence>
<evidence type="ECO:0000313" key="15">
    <source>
        <dbReference type="Proteomes" id="UP000039046"/>
    </source>
</evidence>
<feature type="transmembrane region" description="Helical" evidence="9">
    <location>
        <begin position="520"/>
        <end position="541"/>
    </location>
</feature>
<feature type="domain" description="CSC1/OSCA1-like N-terminal transmembrane" evidence="12">
    <location>
        <begin position="55"/>
        <end position="203"/>
    </location>
</feature>
<feature type="domain" description="CSC1/OSCA1-like 7TM region" evidence="10">
    <location>
        <begin position="516"/>
        <end position="788"/>
    </location>
</feature>
<keyword evidence="15" id="KW-1185">Reference proteome</keyword>
<gene>
    <name evidence="14" type="ORF">VHEMI09822</name>
</gene>
<feature type="transmembrane region" description="Helical" evidence="9">
    <location>
        <begin position="720"/>
        <end position="743"/>
    </location>
</feature>
<dbReference type="InterPro" id="IPR027815">
    <property type="entry name" value="CSC1/OSCA1-like_cyt"/>
</dbReference>
<dbReference type="Pfam" id="PF13967">
    <property type="entry name" value="RSN1_TM"/>
    <property type="match status" value="1"/>
</dbReference>
<feature type="transmembrane region" description="Helical" evidence="9">
    <location>
        <begin position="55"/>
        <end position="76"/>
    </location>
</feature>